<dbReference type="FunFam" id="1.10.510.10:FF:000060">
    <property type="entry name" value="G-type lectin S-receptor-like serine/threonine-protein kinase"/>
    <property type="match status" value="1"/>
</dbReference>
<dbReference type="AlphaFoldDB" id="A0AAD5C2P0"/>
<dbReference type="PROSITE" id="PS50011">
    <property type="entry name" value="PROTEIN_KINASE_DOM"/>
    <property type="match status" value="1"/>
</dbReference>
<dbReference type="InterPro" id="IPR001480">
    <property type="entry name" value="Bulb-type_lectin_dom"/>
</dbReference>
<proteinExistence type="predicted"/>
<evidence type="ECO:0000256" key="6">
    <source>
        <dbReference type="ARBA" id="ARBA00022729"/>
    </source>
</evidence>
<feature type="non-terminal residue" evidence="17">
    <location>
        <position position="830"/>
    </location>
</feature>
<dbReference type="InterPro" id="IPR003609">
    <property type="entry name" value="Pan_app"/>
</dbReference>
<dbReference type="GO" id="GO:0048544">
    <property type="term" value="P:recognition of pollen"/>
    <property type="evidence" value="ECO:0007669"/>
    <property type="project" value="InterPro"/>
</dbReference>
<dbReference type="PROSITE" id="PS50948">
    <property type="entry name" value="PAN"/>
    <property type="match status" value="1"/>
</dbReference>
<gene>
    <name evidence="17" type="ORF">M8C21_007243</name>
</gene>
<keyword evidence="8" id="KW-0418">Kinase</keyword>
<dbReference type="SUPFAM" id="SSF56112">
    <property type="entry name" value="Protein kinase-like (PK-like)"/>
    <property type="match status" value="2"/>
</dbReference>
<keyword evidence="3" id="KW-1003">Cell membrane</keyword>
<evidence type="ECO:0000256" key="12">
    <source>
        <dbReference type="ARBA" id="ARBA00047899"/>
    </source>
</evidence>
<dbReference type="Pfam" id="PF07714">
    <property type="entry name" value="PK_Tyr_Ser-Thr"/>
    <property type="match status" value="2"/>
</dbReference>
<comment type="subcellular location">
    <subcellularLocation>
        <location evidence="1">Cell membrane</location>
        <topology evidence="1">Single-pass type I membrane protein</topology>
    </subcellularLocation>
</comment>
<evidence type="ECO:0000256" key="11">
    <source>
        <dbReference type="ARBA" id="ARBA00023180"/>
    </source>
</evidence>
<dbReference type="Pfam" id="PF00954">
    <property type="entry name" value="S_locus_glycop"/>
    <property type="match status" value="1"/>
</dbReference>
<dbReference type="EC" id="2.7.11.1" evidence="2"/>
<dbReference type="EMBL" id="JAMZMK010010049">
    <property type="protein sequence ID" value="KAI7733268.1"/>
    <property type="molecule type" value="Genomic_DNA"/>
</dbReference>
<accession>A0AAD5C2P0</accession>
<evidence type="ECO:0000256" key="7">
    <source>
        <dbReference type="ARBA" id="ARBA00022741"/>
    </source>
</evidence>
<dbReference type="InterPro" id="IPR011009">
    <property type="entry name" value="Kinase-like_dom_sf"/>
</dbReference>
<evidence type="ECO:0000313" key="18">
    <source>
        <dbReference type="Proteomes" id="UP001206925"/>
    </source>
</evidence>
<dbReference type="InterPro" id="IPR024171">
    <property type="entry name" value="SRK-like_kinase"/>
</dbReference>
<dbReference type="Proteomes" id="UP001206925">
    <property type="component" value="Unassembled WGS sequence"/>
</dbReference>
<comment type="caution">
    <text evidence="17">The sequence shown here is derived from an EMBL/GenBank/DDBJ whole genome shotgun (WGS) entry which is preliminary data.</text>
</comment>
<evidence type="ECO:0000256" key="10">
    <source>
        <dbReference type="ARBA" id="ARBA00023157"/>
    </source>
</evidence>
<evidence type="ECO:0000313" key="17">
    <source>
        <dbReference type="EMBL" id="KAI7733268.1"/>
    </source>
</evidence>
<keyword evidence="5" id="KW-0808">Transferase</keyword>
<dbReference type="InterPro" id="IPR000858">
    <property type="entry name" value="S_locus_glycoprot_dom"/>
</dbReference>
<dbReference type="CDD" id="cd00028">
    <property type="entry name" value="B_lectin"/>
    <property type="match status" value="1"/>
</dbReference>
<dbReference type="GO" id="GO:0005886">
    <property type="term" value="C:plasma membrane"/>
    <property type="evidence" value="ECO:0007669"/>
    <property type="project" value="UniProtKB-SubCell"/>
</dbReference>
<dbReference type="SUPFAM" id="SSF51110">
    <property type="entry name" value="alpha-D-mannose-specific plant lectins"/>
    <property type="match status" value="1"/>
</dbReference>
<evidence type="ECO:0000256" key="2">
    <source>
        <dbReference type="ARBA" id="ARBA00012513"/>
    </source>
</evidence>
<organism evidence="17 18">
    <name type="scientific">Ambrosia artemisiifolia</name>
    <name type="common">Common ragweed</name>
    <dbReference type="NCBI Taxonomy" id="4212"/>
    <lineage>
        <taxon>Eukaryota</taxon>
        <taxon>Viridiplantae</taxon>
        <taxon>Streptophyta</taxon>
        <taxon>Embryophyta</taxon>
        <taxon>Tracheophyta</taxon>
        <taxon>Spermatophyta</taxon>
        <taxon>Magnoliopsida</taxon>
        <taxon>eudicotyledons</taxon>
        <taxon>Gunneridae</taxon>
        <taxon>Pentapetalae</taxon>
        <taxon>asterids</taxon>
        <taxon>campanulids</taxon>
        <taxon>Asterales</taxon>
        <taxon>Asteraceae</taxon>
        <taxon>Asteroideae</taxon>
        <taxon>Heliantheae alliance</taxon>
        <taxon>Heliantheae</taxon>
        <taxon>Ambrosia</taxon>
    </lineage>
</organism>
<dbReference type="InterPro" id="IPR008271">
    <property type="entry name" value="Ser/Thr_kinase_AS"/>
</dbReference>
<dbReference type="GO" id="GO:0005524">
    <property type="term" value="F:ATP binding"/>
    <property type="evidence" value="ECO:0007669"/>
    <property type="project" value="UniProtKB-KW"/>
</dbReference>
<dbReference type="InterPro" id="IPR036426">
    <property type="entry name" value="Bulb-type_lectin_dom_sf"/>
</dbReference>
<dbReference type="FunFam" id="1.10.510.10:FF:001019">
    <property type="entry name" value="G-type lectin S-receptor-like serine/threonine-protein kinase B120"/>
    <property type="match status" value="1"/>
</dbReference>
<feature type="domain" description="Apple" evidence="16">
    <location>
        <begin position="323"/>
        <end position="407"/>
    </location>
</feature>
<keyword evidence="7" id="KW-0547">Nucleotide-binding</keyword>
<comment type="catalytic activity">
    <reaction evidence="12">
        <text>L-threonyl-[protein] + ATP = O-phospho-L-threonyl-[protein] + ADP + H(+)</text>
        <dbReference type="Rhea" id="RHEA:46608"/>
        <dbReference type="Rhea" id="RHEA-COMP:11060"/>
        <dbReference type="Rhea" id="RHEA-COMP:11605"/>
        <dbReference type="ChEBI" id="CHEBI:15378"/>
        <dbReference type="ChEBI" id="CHEBI:30013"/>
        <dbReference type="ChEBI" id="CHEBI:30616"/>
        <dbReference type="ChEBI" id="CHEBI:61977"/>
        <dbReference type="ChEBI" id="CHEBI:456216"/>
        <dbReference type="EC" id="2.7.11.1"/>
    </reaction>
</comment>
<comment type="catalytic activity">
    <reaction evidence="13">
        <text>L-seryl-[protein] + ATP = O-phospho-L-seryl-[protein] + ADP + H(+)</text>
        <dbReference type="Rhea" id="RHEA:17989"/>
        <dbReference type="Rhea" id="RHEA-COMP:9863"/>
        <dbReference type="Rhea" id="RHEA-COMP:11604"/>
        <dbReference type="ChEBI" id="CHEBI:15378"/>
        <dbReference type="ChEBI" id="CHEBI:29999"/>
        <dbReference type="ChEBI" id="CHEBI:30616"/>
        <dbReference type="ChEBI" id="CHEBI:83421"/>
        <dbReference type="ChEBI" id="CHEBI:456216"/>
        <dbReference type="EC" id="2.7.11.1"/>
    </reaction>
</comment>
<keyword evidence="4" id="KW-0723">Serine/threonine-protein kinase</keyword>
<evidence type="ECO:0000256" key="8">
    <source>
        <dbReference type="ARBA" id="ARBA00022777"/>
    </source>
</evidence>
<dbReference type="SMART" id="SM00473">
    <property type="entry name" value="PAN_AP"/>
    <property type="match status" value="1"/>
</dbReference>
<dbReference type="PIRSF" id="PIRSF000641">
    <property type="entry name" value="SRK"/>
    <property type="match status" value="1"/>
</dbReference>
<evidence type="ECO:0000256" key="3">
    <source>
        <dbReference type="ARBA" id="ARBA00022475"/>
    </source>
</evidence>
<keyword evidence="11" id="KW-0325">Glycoprotein</keyword>
<evidence type="ECO:0000256" key="4">
    <source>
        <dbReference type="ARBA" id="ARBA00022527"/>
    </source>
</evidence>
<evidence type="ECO:0000256" key="9">
    <source>
        <dbReference type="ARBA" id="ARBA00022840"/>
    </source>
</evidence>
<dbReference type="GO" id="GO:0004674">
    <property type="term" value="F:protein serine/threonine kinase activity"/>
    <property type="evidence" value="ECO:0007669"/>
    <property type="project" value="UniProtKB-KW"/>
</dbReference>
<dbReference type="Pfam" id="PF01453">
    <property type="entry name" value="B_lectin"/>
    <property type="match status" value="1"/>
</dbReference>
<name>A0AAD5C2P0_AMBAR</name>
<dbReference type="InterPro" id="IPR001245">
    <property type="entry name" value="Ser-Thr/Tyr_kinase_cat_dom"/>
</dbReference>
<dbReference type="PANTHER" id="PTHR27002">
    <property type="entry name" value="RECEPTOR-LIKE SERINE/THREONINE-PROTEIN KINASE SD1-8"/>
    <property type="match status" value="1"/>
</dbReference>
<feature type="domain" description="Bulb-type lectin" evidence="15">
    <location>
        <begin position="7"/>
        <end position="129"/>
    </location>
</feature>
<dbReference type="CDD" id="cd01098">
    <property type="entry name" value="PAN_AP_plant"/>
    <property type="match status" value="1"/>
</dbReference>
<evidence type="ECO:0000259" key="15">
    <source>
        <dbReference type="PROSITE" id="PS50927"/>
    </source>
</evidence>
<dbReference type="SMART" id="SM00108">
    <property type="entry name" value="B_lectin"/>
    <property type="match status" value="1"/>
</dbReference>
<protein>
    <recommendedName>
        <fullName evidence="2">non-specific serine/threonine protein kinase</fullName>
        <ecNumber evidence="2">2.7.11.1</ecNumber>
    </recommendedName>
</protein>
<dbReference type="FunFam" id="2.90.10.10:FF:000001">
    <property type="entry name" value="G-type lectin S-receptor-like serine/threonine-protein kinase"/>
    <property type="match status" value="1"/>
</dbReference>
<dbReference type="Gene3D" id="1.10.510.10">
    <property type="entry name" value="Transferase(Phosphotransferase) domain 1"/>
    <property type="match status" value="2"/>
</dbReference>
<dbReference type="Gene3D" id="3.30.200.20">
    <property type="entry name" value="Phosphorylase Kinase, domain 1"/>
    <property type="match status" value="1"/>
</dbReference>
<keyword evidence="10" id="KW-1015">Disulfide bond</keyword>
<dbReference type="SMART" id="SM00220">
    <property type="entry name" value="S_TKc"/>
    <property type="match status" value="1"/>
</dbReference>
<reference evidence="17" key="1">
    <citation type="submission" date="2022-06" db="EMBL/GenBank/DDBJ databases">
        <title>Uncovering the hologenomic basis of an extraordinary plant invasion.</title>
        <authorList>
            <person name="Bieker V.C."/>
            <person name="Martin M.D."/>
            <person name="Gilbert T."/>
            <person name="Hodgins K."/>
            <person name="Battlay P."/>
            <person name="Petersen B."/>
            <person name="Wilson J."/>
        </authorList>
    </citation>
    <scope>NUCLEOTIDE SEQUENCE</scope>
    <source>
        <strain evidence="17">AA19_3_7</strain>
        <tissue evidence="17">Leaf</tissue>
    </source>
</reference>
<dbReference type="InterPro" id="IPR000719">
    <property type="entry name" value="Prot_kinase_dom"/>
</dbReference>
<dbReference type="PROSITE" id="PS00108">
    <property type="entry name" value="PROTEIN_KINASE_ST"/>
    <property type="match status" value="2"/>
</dbReference>
<evidence type="ECO:0000256" key="1">
    <source>
        <dbReference type="ARBA" id="ARBA00004251"/>
    </source>
</evidence>
<dbReference type="PROSITE" id="PS50927">
    <property type="entry name" value="BULB_LECTIN"/>
    <property type="match status" value="1"/>
</dbReference>
<keyword evidence="18" id="KW-1185">Reference proteome</keyword>
<keyword evidence="6" id="KW-0732">Signal</keyword>
<sequence>KINTVELDVISDSQFLTEKDTLVSPGGTFELGFFEPGSSRNRYVGIWYKKISVQTVVWVANRNRPLNVASSGVLKIVHPGNLVLMNNSTNGMMWSSNTTSTGSATAKLDDTGNLVMTDGDSKKIIWQSFDYPTDTHLPGMMFGRDLLARKDWNLSSWKSSEDPAPGEYTFSVDTHGYPQNILKQGADIIKFRAGPWNGIRFSGASAFNQNTIYTYNMVINKTMAAFTYDLVNSSVVTRFTLMSSGDLQRTVWVEDAKRWQVTVTLPRGDCDFYNNCGAYGSCSTASTEVCLCLDERKFVPRNPKGWNQADWSGGCVRRTRLDCKNGADGFIRYANVKWPDTHTSWYNLSMTLKECAAVCLKNCSCMAYANTNITGKGSGCLLWFDDLKDIRLITDGNGGQDIFVRMASSELGEFVNVCESQKEAMFSFSEVAQSTANFSPDNKLGEGGFGPVYKGVLQGKEIAVKRLSTTSTQGLQEFKNEVICISKLQHRNLVKLLGCSIDGDEKLLVYEYMPNRSLDFFIFDKTKSTLLDWTKRFQIIQGIARGLLYLHQDSRLRIIHRDLKAGNILLDLDMNPKISDFGIAKSFGGNETQANTNTVVDKTQSTRLDWTKRFHIIEGIARGLLYLHQDSRLRIIHRDLKASNILLDLDMNPKISDFGIARSFGGNETQANTDRVVGTYGYMSPEYALDGIFSTKSDVFSFGVLVLEIVSGSRNRGFIHTMHDNNLIGHAWRMYNEGRSMELMDSTLEEPTNSSEVLRSIELGLLCVQQSPEDRPDMSSVVRMLGSEATLQKPKQPAFFTRRTFHVDFSSRSYPTSSTNDLTVTEVVGR</sequence>
<dbReference type="Pfam" id="PF08276">
    <property type="entry name" value="PAN_2"/>
    <property type="match status" value="1"/>
</dbReference>
<evidence type="ECO:0000256" key="13">
    <source>
        <dbReference type="ARBA" id="ARBA00048679"/>
    </source>
</evidence>
<evidence type="ECO:0000259" key="14">
    <source>
        <dbReference type="PROSITE" id="PS50011"/>
    </source>
</evidence>
<feature type="domain" description="Protein kinase" evidence="14">
    <location>
        <begin position="438"/>
        <end position="791"/>
    </location>
</feature>
<evidence type="ECO:0000256" key="5">
    <source>
        <dbReference type="ARBA" id="ARBA00022679"/>
    </source>
</evidence>
<dbReference type="Gene3D" id="2.90.10.10">
    <property type="entry name" value="Bulb-type lectin domain"/>
    <property type="match status" value="1"/>
</dbReference>
<keyword evidence="3" id="KW-0472">Membrane</keyword>
<dbReference type="PANTHER" id="PTHR27002:SF851">
    <property type="entry name" value="G-TYPE LECTIN S-RECEPTOR-LIKE SERINE_THREONINE-PROTEIN KINASE SD1-1"/>
    <property type="match status" value="1"/>
</dbReference>
<dbReference type="FunFam" id="3.30.200.20:FF:000195">
    <property type="entry name" value="G-type lectin S-receptor-like serine/threonine-protein kinase"/>
    <property type="match status" value="1"/>
</dbReference>
<evidence type="ECO:0000259" key="16">
    <source>
        <dbReference type="PROSITE" id="PS50948"/>
    </source>
</evidence>
<keyword evidence="9" id="KW-0067">ATP-binding</keyword>